<dbReference type="CDD" id="cd16917">
    <property type="entry name" value="HATPase_UhpB-NarQ-NarX-like"/>
    <property type="match status" value="1"/>
</dbReference>
<organism evidence="19 20">
    <name type="scientific">Symbiobacterium thermophilum</name>
    <dbReference type="NCBI Taxonomy" id="2734"/>
    <lineage>
        <taxon>Bacteria</taxon>
        <taxon>Bacillati</taxon>
        <taxon>Bacillota</taxon>
        <taxon>Clostridia</taxon>
        <taxon>Eubacteriales</taxon>
        <taxon>Symbiobacteriaceae</taxon>
        <taxon>Symbiobacterium</taxon>
    </lineage>
</organism>
<dbReference type="Pfam" id="PF02518">
    <property type="entry name" value="HATPase_c"/>
    <property type="match status" value="1"/>
</dbReference>
<dbReference type="GO" id="GO:0046872">
    <property type="term" value="F:metal ion binding"/>
    <property type="evidence" value="ECO:0007669"/>
    <property type="project" value="UniProtKB-KW"/>
</dbReference>
<dbReference type="PRINTS" id="PR00344">
    <property type="entry name" value="BCTRLSENSOR"/>
</dbReference>
<evidence type="ECO:0000256" key="12">
    <source>
        <dbReference type="ARBA" id="ARBA00023012"/>
    </source>
</evidence>
<feature type="domain" description="PAS" evidence="18">
    <location>
        <begin position="37"/>
        <end position="76"/>
    </location>
</feature>
<dbReference type="Pfam" id="PF07730">
    <property type="entry name" value="HisKA_3"/>
    <property type="match status" value="1"/>
</dbReference>
<dbReference type="Gene3D" id="3.30.450.20">
    <property type="entry name" value="PAS domain"/>
    <property type="match status" value="1"/>
</dbReference>
<dbReference type="CDD" id="cd00130">
    <property type="entry name" value="PAS"/>
    <property type="match status" value="1"/>
</dbReference>
<evidence type="ECO:0000256" key="5">
    <source>
        <dbReference type="ARBA" id="ARBA00017322"/>
    </source>
</evidence>
<dbReference type="GO" id="GO:0005737">
    <property type="term" value="C:cytoplasm"/>
    <property type="evidence" value="ECO:0007669"/>
    <property type="project" value="UniProtKB-SubCell"/>
</dbReference>
<evidence type="ECO:0000256" key="16">
    <source>
        <dbReference type="SAM" id="MobiDB-lite"/>
    </source>
</evidence>
<dbReference type="InterPro" id="IPR036890">
    <property type="entry name" value="HATPase_C_sf"/>
</dbReference>
<evidence type="ECO:0000256" key="10">
    <source>
        <dbReference type="ARBA" id="ARBA00022777"/>
    </source>
</evidence>
<dbReference type="Gene3D" id="1.20.5.1930">
    <property type="match status" value="1"/>
</dbReference>
<evidence type="ECO:0000256" key="15">
    <source>
        <dbReference type="ARBA" id="ARBA00030800"/>
    </source>
</evidence>
<evidence type="ECO:0000256" key="8">
    <source>
        <dbReference type="ARBA" id="ARBA00022679"/>
    </source>
</evidence>
<comment type="cofactor">
    <cofactor evidence="2">
        <name>[4Fe-4S] cluster</name>
        <dbReference type="ChEBI" id="CHEBI:49883"/>
    </cofactor>
</comment>
<dbReference type="NCBIfam" id="TIGR00229">
    <property type="entry name" value="sensory_box"/>
    <property type="match status" value="1"/>
</dbReference>
<evidence type="ECO:0000259" key="17">
    <source>
        <dbReference type="PROSITE" id="PS50109"/>
    </source>
</evidence>
<dbReference type="PROSITE" id="PS50109">
    <property type="entry name" value="HIS_KIN"/>
    <property type="match status" value="1"/>
</dbReference>
<comment type="caution">
    <text evidence="19">The sequence shown here is derived from an EMBL/GenBank/DDBJ whole genome shotgun (WGS) entry which is preliminary data.</text>
</comment>
<dbReference type="InterPro" id="IPR050482">
    <property type="entry name" value="Sensor_HK_TwoCompSys"/>
</dbReference>
<dbReference type="InterPro" id="IPR003594">
    <property type="entry name" value="HATPase_dom"/>
</dbReference>
<gene>
    <name evidence="19" type="ORF">CWE10_09105</name>
</gene>
<dbReference type="GO" id="GO:0000155">
    <property type="term" value="F:phosphorelay sensor kinase activity"/>
    <property type="evidence" value="ECO:0007669"/>
    <property type="project" value="InterPro"/>
</dbReference>
<dbReference type="InterPro" id="IPR035965">
    <property type="entry name" value="PAS-like_dom_sf"/>
</dbReference>
<keyword evidence="11" id="KW-0408">Iron</keyword>
<dbReference type="SUPFAM" id="SSF55874">
    <property type="entry name" value="ATPase domain of HSP90 chaperone/DNA topoisomerase II/histidine kinase"/>
    <property type="match status" value="1"/>
</dbReference>
<dbReference type="GO" id="GO:0051539">
    <property type="term" value="F:4 iron, 4 sulfur cluster binding"/>
    <property type="evidence" value="ECO:0007669"/>
    <property type="project" value="UniProtKB-KW"/>
</dbReference>
<dbReference type="GO" id="GO:0046983">
    <property type="term" value="F:protein dimerization activity"/>
    <property type="evidence" value="ECO:0007669"/>
    <property type="project" value="InterPro"/>
</dbReference>
<dbReference type="PANTHER" id="PTHR24421">
    <property type="entry name" value="NITRATE/NITRITE SENSOR PROTEIN NARX-RELATED"/>
    <property type="match status" value="1"/>
</dbReference>
<keyword evidence="13" id="KW-0411">Iron-sulfur</keyword>
<evidence type="ECO:0000259" key="18">
    <source>
        <dbReference type="PROSITE" id="PS50112"/>
    </source>
</evidence>
<evidence type="ECO:0000256" key="4">
    <source>
        <dbReference type="ARBA" id="ARBA00012438"/>
    </source>
</evidence>
<dbReference type="Gene3D" id="3.30.565.10">
    <property type="entry name" value="Histidine kinase-like ATPase, C-terminal domain"/>
    <property type="match status" value="1"/>
</dbReference>
<dbReference type="Proteomes" id="UP000732377">
    <property type="component" value="Unassembled WGS sequence"/>
</dbReference>
<keyword evidence="9" id="KW-0479">Metal-binding</keyword>
<dbReference type="InterPro" id="IPR005467">
    <property type="entry name" value="His_kinase_dom"/>
</dbReference>
<dbReference type="SUPFAM" id="SSF55785">
    <property type="entry name" value="PYP-like sensor domain (PAS domain)"/>
    <property type="match status" value="1"/>
</dbReference>
<name>A0A953IDK3_SYMTR</name>
<dbReference type="Pfam" id="PF00989">
    <property type="entry name" value="PAS"/>
    <property type="match status" value="1"/>
</dbReference>
<dbReference type="EMBL" id="PIUK01000075">
    <property type="protein sequence ID" value="MBY6276355.1"/>
    <property type="molecule type" value="Genomic_DNA"/>
</dbReference>
<dbReference type="EC" id="2.7.13.3" evidence="4"/>
<comment type="subcellular location">
    <subcellularLocation>
        <location evidence="3">Cytoplasm</location>
    </subcellularLocation>
</comment>
<reference evidence="19" key="1">
    <citation type="submission" date="2017-11" db="EMBL/GenBank/DDBJ databases">
        <title>Three new genomes from thermophilic consortium.</title>
        <authorList>
            <person name="Quaggio R."/>
            <person name="Amgarten D."/>
            <person name="Setubal J.C."/>
        </authorList>
    </citation>
    <scope>NUCLEOTIDE SEQUENCE</scope>
    <source>
        <strain evidence="19">ZCTH01-B2</strain>
    </source>
</reference>
<keyword evidence="6" id="KW-0004">4Fe-4S</keyword>
<dbReference type="AlphaFoldDB" id="A0A953IDK3"/>
<evidence type="ECO:0000256" key="7">
    <source>
        <dbReference type="ARBA" id="ARBA00022490"/>
    </source>
</evidence>
<feature type="domain" description="Histidine kinase" evidence="17">
    <location>
        <begin position="178"/>
        <end position="375"/>
    </location>
</feature>
<dbReference type="InterPro" id="IPR011712">
    <property type="entry name" value="Sig_transdc_His_kin_sub3_dim/P"/>
</dbReference>
<dbReference type="GO" id="GO:0016020">
    <property type="term" value="C:membrane"/>
    <property type="evidence" value="ECO:0007669"/>
    <property type="project" value="InterPro"/>
</dbReference>
<evidence type="ECO:0000256" key="14">
    <source>
        <dbReference type="ARBA" id="ARBA00024827"/>
    </source>
</evidence>
<feature type="region of interest" description="Disordered" evidence="16">
    <location>
        <begin position="369"/>
        <end position="404"/>
    </location>
</feature>
<proteinExistence type="predicted"/>
<evidence type="ECO:0000256" key="1">
    <source>
        <dbReference type="ARBA" id="ARBA00000085"/>
    </source>
</evidence>
<evidence type="ECO:0000256" key="3">
    <source>
        <dbReference type="ARBA" id="ARBA00004496"/>
    </source>
</evidence>
<dbReference type="InterPro" id="IPR013767">
    <property type="entry name" value="PAS_fold"/>
</dbReference>
<keyword evidence="7" id="KW-0963">Cytoplasm</keyword>
<evidence type="ECO:0000256" key="9">
    <source>
        <dbReference type="ARBA" id="ARBA00022723"/>
    </source>
</evidence>
<protein>
    <recommendedName>
        <fullName evidence="5">Oxygen sensor histidine kinase NreB</fullName>
        <ecNumber evidence="4">2.7.13.3</ecNumber>
    </recommendedName>
    <alternativeName>
        <fullName evidence="15">Nitrogen regulation protein B</fullName>
    </alternativeName>
</protein>
<evidence type="ECO:0000256" key="13">
    <source>
        <dbReference type="ARBA" id="ARBA00023014"/>
    </source>
</evidence>
<evidence type="ECO:0000256" key="6">
    <source>
        <dbReference type="ARBA" id="ARBA00022485"/>
    </source>
</evidence>
<comment type="catalytic activity">
    <reaction evidence="1">
        <text>ATP + protein L-histidine = ADP + protein N-phospho-L-histidine.</text>
        <dbReference type="EC" id="2.7.13.3"/>
    </reaction>
</comment>
<dbReference type="SMART" id="SM00091">
    <property type="entry name" value="PAS"/>
    <property type="match status" value="1"/>
</dbReference>
<dbReference type="InterPro" id="IPR004358">
    <property type="entry name" value="Sig_transdc_His_kin-like_C"/>
</dbReference>
<evidence type="ECO:0000256" key="2">
    <source>
        <dbReference type="ARBA" id="ARBA00001966"/>
    </source>
</evidence>
<keyword evidence="12" id="KW-0902">Two-component regulatory system</keyword>
<keyword evidence="8" id="KW-0808">Transferase</keyword>
<evidence type="ECO:0000313" key="20">
    <source>
        <dbReference type="Proteomes" id="UP000732377"/>
    </source>
</evidence>
<keyword evidence="10" id="KW-0418">Kinase</keyword>
<sequence length="404" mass="45466">MDAVLHGRAAAAVGLQAAGRGKERVHMPASAYGSEFEILEVLPVGIFILDRSLRVAFVNETMENYFGISRSRLIGRYKPALVQEQIRHIIQEGDEFARRLLASYENNTYPEQFRCRVLAGRNRRARWLEHRSKPITTGPYTGGRSELYTDITAQVESEQEREFLHNQIMLIQEREKARLAQDLHDGLGQSVVAVKLMLEELECGMAARGIQDPACHRLRDIISYVERLSHEVRAISFDLTPSMLRPLGLTETIAWMVDHCADLYNLTIDFTSHGLSHRRLPDAVETQLFRIFQEALNNVVKHARASEVQVRLVYTHPTVILTVKDNGQGFNRNTAFEGLGIKSMERRARQLGGRFKLVSGSGRGTTVRVEVPVEEGGHGEDPGVGGRRSRTGPGRAYQDPERSD</sequence>
<accession>A0A953IDK3</accession>
<dbReference type="GO" id="GO:0006355">
    <property type="term" value="P:regulation of DNA-templated transcription"/>
    <property type="evidence" value="ECO:0007669"/>
    <property type="project" value="InterPro"/>
</dbReference>
<dbReference type="SMART" id="SM00387">
    <property type="entry name" value="HATPase_c"/>
    <property type="match status" value="1"/>
</dbReference>
<comment type="function">
    <text evidence="14">Member of the two-component regulatory system NreB/NreC involved in the control of dissimilatory nitrate/nitrite reduction in response to oxygen. NreB functions as a direct oxygen sensor histidine kinase which is autophosphorylated, in the absence of oxygen, probably at the conserved histidine residue, and transfers its phosphate group probably to a conserved aspartate residue of NreC. NreB/NreC activates the expression of the nitrate (narGHJI) and nitrite (nir) reductase operons, as well as the putative nitrate transporter gene narT.</text>
</comment>
<dbReference type="PROSITE" id="PS50112">
    <property type="entry name" value="PAS"/>
    <property type="match status" value="1"/>
</dbReference>
<dbReference type="InterPro" id="IPR000014">
    <property type="entry name" value="PAS"/>
</dbReference>
<evidence type="ECO:0000256" key="11">
    <source>
        <dbReference type="ARBA" id="ARBA00023004"/>
    </source>
</evidence>
<evidence type="ECO:0000313" key="19">
    <source>
        <dbReference type="EMBL" id="MBY6276355.1"/>
    </source>
</evidence>